<evidence type="ECO:0000256" key="7">
    <source>
        <dbReference type="SAM" id="Phobius"/>
    </source>
</evidence>
<dbReference type="SUPFAM" id="SSF50182">
    <property type="entry name" value="Sm-like ribonucleoproteins"/>
    <property type="match status" value="1"/>
</dbReference>
<proteinExistence type="inferred from homology"/>
<keyword evidence="5 7" id="KW-1133">Transmembrane helix</keyword>
<keyword evidence="4 7" id="KW-0812">Transmembrane</keyword>
<dbReference type="Proteomes" id="UP000006556">
    <property type="component" value="Chromosome"/>
</dbReference>
<dbReference type="SUPFAM" id="SSF82689">
    <property type="entry name" value="Mechanosensitive channel protein MscS (YggB), C-terminal domain"/>
    <property type="match status" value="1"/>
</dbReference>
<evidence type="ECO:0000256" key="3">
    <source>
        <dbReference type="ARBA" id="ARBA00022475"/>
    </source>
</evidence>
<evidence type="ECO:0000256" key="6">
    <source>
        <dbReference type="ARBA" id="ARBA00023136"/>
    </source>
</evidence>
<dbReference type="InterPro" id="IPR011014">
    <property type="entry name" value="MscS_channel_TM-2"/>
</dbReference>
<evidence type="ECO:0000313" key="11">
    <source>
        <dbReference type="Proteomes" id="UP000006556"/>
    </source>
</evidence>
<evidence type="ECO:0000256" key="2">
    <source>
        <dbReference type="ARBA" id="ARBA00008017"/>
    </source>
</evidence>
<keyword evidence="3" id="KW-1003">Cell membrane</keyword>
<name>A5CY32_PELTS</name>
<feature type="transmembrane region" description="Helical" evidence="7">
    <location>
        <begin position="62"/>
        <end position="86"/>
    </location>
</feature>
<dbReference type="EMBL" id="AP009389">
    <property type="protein sequence ID" value="BAF61084.1"/>
    <property type="molecule type" value="Genomic_DNA"/>
</dbReference>
<evidence type="ECO:0000256" key="1">
    <source>
        <dbReference type="ARBA" id="ARBA00004651"/>
    </source>
</evidence>
<dbReference type="STRING" id="370438.PTH_2903"/>
<reference evidence="11" key="1">
    <citation type="journal article" date="2008" name="Genome Res.">
        <title>The genome of Pelotomaculum thermopropionicum reveals niche-associated evolution in anaerobic microbiota.</title>
        <authorList>
            <person name="Kosaka T."/>
            <person name="Kato S."/>
            <person name="Shimoyama T."/>
            <person name="Ishii S."/>
            <person name="Abe T."/>
            <person name="Watanabe K."/>
        </authorList>
    </citation>
    <scope>NUCLEOTIDE SEQUENCE [LARGE SCALE GENOMIC DNA]</scope>
    <source>
        <strain evidence="11">DSM 13744 / JCM 10971 / SI</strain>
    </source>
</reference>
<protein>
    <submittedName>
        <fullName evidence="10">Small-conductance mechanosensitive channel</fullName>
    </submittedName>
</protein>
<dbReference type="InterPro" id="IPR023408">
    <property type="entry name" value="MscS_beta-dom_sf"/>
</dbReference>
<dbReference type="InterPro" id="IPR045276">
    <property type="entry name" value="YbiO_bact"/>
</dbReference>
<dbReference type="InterPro" id="IPR010920">
    <property type="entry name" value="LSM_dom_sf"/>
</dbReference>
<dbReference type="Gene3D" id="2.30.30.60">
    <property type="match status" value="1"/>
</dbReference>
<dbReference type="InterPro" id="IPR011066">
    <property type="entry name" value="MscS_channel_C_sf"/>
</dbReference>
<dbReference type="SUPFAM" id="SSF82861">
    <property type="entry name" value="Mechanosensitive channel protein MscS (YggB), transmembrane region"/>
    <property type="match status" value="1"/>
</dbReference>
<dbReference type="FunFam" id="2.30.30.60:FF:000001">
    <property type="entry name" value="MscS Mechanosensitive ion channel"/>
    <property type="match status" value="1"/>
</dbReference>
<accession>A5CY32</accession>
<evidence type="ECO:0000256" key="4">
    <source>
        <dbReference type="ARBA" id="ARBA00022692"/>
    </source>
</evidence>
<comment type="similarity">
    <text evidence="2">Belongs to the MscS (TC 1.A.23) family.</text>
</comment>
<feature type="domain" description="Mechanosensitive ion channel transmembrane helices 2/3" evidence="9">
    <location>
        <begin position="69"/>
        <end position="109"/>
    </location>
</feature>
<gene>
    <name evidence="10" type="primary">MscS</name>
    <name evidence="10" type="ordered locus">PTH_2903</name>
</gene>
<sequence length="275" mass="29257">MPHQMGELAQKIFGRFDLLNWLGVAAVLVVAFIMLKAGNAAIERFFYPREGSHTAGKRAQTLAALLKSVLRYAVYFIAGLIILGLFGVQTSTLLAGAGVVGLAVGFGAKNLIQDVIAGFFILFEDQFAVGDYVSISGVTGIVEEVGLRVTRLKDTGGQLHYIPNGRIAQVTNYSRGSLQVLVDVIVAGDENLDRVIAVLEEAGAGLARDWPDIITAGPDVLGVVALGPGEVTIRLSASAKPLQHWKVERELRKRAKIALDAAGVRMPGAVQQAAQ</sequence>
<evidence type="ECO:0000259" key="8">
    <source>
        <dbReference type="Pfam" id="PF00924"/>
    </source>
</evidence>
<evidence type="ECO:0000259" key="9">
    <source>
        <dbReference type="Pfam" id="PF21088"/>
    </source>
</evidence>
<dbReference type="InterPro" id="IPR049142">
    <property type="entry name" value="MS_channel_1st"/>
</dbReference>
<dbReference type="Pfam" id="PF00924">
    <property type="entry name" value="MS_channel_2nd"/>
    <property type="match status" value="1"/>
</dbReference>
<dbReference type="InterPro" id="IPR006685">
    <property type="entry name" value="MscS_channel_2nd"/>
</dbReference>
<evidence type="ECO:0000313" key="10">
    <source>
        <dbReference type="EMBL" id="BAF61084.1"/>
    </source>
</evidence>
<dbReference type="PANTHER" id="PTHR30460">
    <property type="entry name" value="MODERATE CONDUCTANCE MECHANOSENSITIVE CHANNEL YBIO"/>
    <property type="match status" value="1"/>
</dbReference>
<dbReference type="KEGG" id="pth:PTH_2903"/>
<organism evidence="10 11">
    <name type="scientific">Pelotomaculum thermopropionicum (strain DSM 13744 / JCM 10971 / SI)</name>
    <dbReference type="NCBI Taxonomy" id="370438"/>
    <lineage>
        <taxon>Bacteria</taxon>
        <taxon>Bacillati</taxon>
        <taxon>Bacillota</taxon>
        <taxon>Clostridia</taxon>
        <taxon>Eubacteriales</taxon>
        <taxon>Desulfotomaculaceae</taxon>
        <taxon>Pelotomaculum</taxon>
    </lineage>
</organism>
<dbReference type="Gene3D" id="3.30.70.100">
    <property type="match status" value="1"/>
</dbReference>
<dbReference type="GO" id="GO:0005886">
    <property type="term" value="C:plasma membrane"/>
    <property type="evidence" value="ECO:0007669"/>
    <property type="project" value="UniProtKB-SubCell"/>
</dbReference>
<dbReference type="PANTHER" id="PTHR30460:SF0">
    <property type="entry name" value="MODERATE CONDUCTANCE MECHANOSENSITIVE CHANNEL YBIO"/>
    <property type="match status" value="1"/>
</dbReference>
<dbReference type="GO" id="GO:0008381">
    <property type="term" value="F:mechanosensitive monoatomic ion channel activity"/>
    <property type="evidence" value="ECO:0007669"/>
    <property type="project" value="InterPro"/>
</dbReference>
<comment type="subcellular location">
    <subcellularLocation>
        <location evidence="1">Cell membrane</location>
        <topology evidence="1">Multi-pass membrane protein</topology>
    </subcellularLocation>
</comment>
<dbReference type="AlphaFoldDB" id="A5CY32"/>
<feature type="transmembrane region" description="Helical" evidence="7">
    <location>
        <begin position="92"/>
        <end position="112"/>
    </location>
</feature>
<feature type="transmembrane region" description="Helical" evidence="7">
    <location>
        <begin position="20"/>
        <end position="42"/>
    </location>
</feature>
<keyword evidence="11" id="KW-1185">Reference proteome</keyword>
<dbReference type="HOGENOM" id="CLU_037945_8_2_9"/>
<feature type="domain" description="Mechanosensitive ion channel MscS" evidence="8">
    <location>
        <begin position="110"/>
        <end position="175"/>
    </location>
</feature>
<dbReference type="Pfam" id="PF21088">
    <property type="entry name" value="MS_channel_1st"/>
    <property type="match status" value="1"/>
</dbReference>
<evidence type="ECO:0000256" key="5">
    <source>
        <dbReference type="ARBA" id="ARBA00022989"/>
    </source>
</evidence>
<keyword evidence="6 7" id="KW-0472">Membrane</keyword>
<dbReference type="eggNOG" id="COG0668">
    <property type="taxonomic scope" value="Bacteria"/>
</dbReference>
<dbReference type="Gene3D" id="1.10.287.1260">
    <property type="match status" value="1"/>
</dbReference>